<accession>A0A8H6X8D6</accession>
<keyword evidence="4" id="KW-1185">Reference proteome</keyword>
<dbReference type="CDD" id="cd21037">
    <property type="entry name" value="MLKL_NTD"/>
    <property type="match status" value="1"/>
</dbReference>
<dbReference type="InterPro" id="IPR056884">
    <property type="entry name" value="NPHP3-like_N"/>
</dbReference>
<dbReference type="InterPro" id="IPR036537">
    <property type="entry name" value="Adaptor_Cbl_N_dom_sf"/>
</dbReference>
<reference evidence="3" key="1">
    <citation type="submission" date="2020-05" db="EMBL/GenBank/DDBJ databases">
        <title>Mycena genomes resolve the evolution of fungal bioluminescence.</title>
        <authorList>
            <person name="Tsai I.J."/>
        </authorList>
    </citation>
    <scope>NUCLEOTIDE SEQUENCE</scope>
    <source>
        <strain evidence="3">160909Yilan</strain>
    </source>
</reference>
<dbReference type="Gene3D" id="3.40.50.300">
    <property type="entry name" value="P-loop containing nucleotide triphosphate hydrolases"/>
    <property type="match status" value="1"/>
</dbReference>
<dbReference type="PROSITE" id="PS50837">
    <property type="entry name" value="NACHT"/>
    <property type="match status" value="1"/>
</dbReference>
<keyword evidence="1" id="KW-0677">Repeat</keyword>
<dbReference type="GO" id="GO:0007166">
    <property type="term" value="P:cell surface receptor signaling pathway"/>
    <property type="evidence" value="ECO:0007669"/>
    <property type="project" value="InterPro"/>
</dbReference>
<evidence type="ECO:0000313" key="4">
    <source>
        <dbReference type="Proteomes" id="UP000623467"/>
    </source>
</evidence>
<dbReference type="PANTHER" id="PTHR10039:SF16">
    <property type="entry name" value="GPI INOSITOL-DEACYLASE"/>
    <property type="match status" value="1"/>
</dbReference>
<organism evidence="3 4">
    <name type="scientific">Mycena sanguinolenta</name>
    <dbReference type="NCBI Taxonomy" id="230812"/>
    <lineage>
        <taxon>Eukaryota</taxon>
        <taxon>Fungi</taxon>
        <taxon>Dikarya</taxon>
        <taxon>Basidiomycota</taxon>
        <taxon>Agaricomycotina</taxon>
        <taxon>Agaricomycetes</taxon>
        <taxon>Agaricomycetidae</taxon>
        <taxon>Agaricales</taxon>
        <taxon>Marasmiineae</taxon>
        <taxon>Mycenaceae</taxon>
        <taxon>Mycena</taxon>
    </lineage>
</organism>
<dbReference type="Proteomes" id="UP000623467">
    <property type="component" value="Unassembled WGS sequence"/>
</dbReference>
<dbReference type="EMBL" id="JACAZH010000037">
    <property type="protein sequence ID" value="KAF7336480.1"/>
    <property type="molecule type" value="Genomic_DNA"/>
</dbReference>
<comment type="caution">
    <text evidence="3">The sequence shown here is derived from an EMBL/GenBank/DDBJ whole genome shotgun (WGS) entry which is preliminary data.</text>
</comment>
<dbReference type="InterPro" id="IPR059179">
    <property type="entry name" value="MLKL-like_MCAfunc"/>
</dbReference>
<dbReference type="Gene3D" id="1.20.930.20">
    <property type="entry name" value="Adaptor protein Cbl, N-terminal domain"/>
    <property type="match status" value="1"/>
</dbReference>
<protein>
    <submittedName>
        <fullName evidence="3">Ankyrin-3</fullName>
    </submittedName>
</protein>
<dbReference type="Pfam" id="PF24883">
    <property type="entry name" value="NPHP3_N"/>
    <property type="match status" value="1"/>
</dbReference>
<gene>
    <name evidence="3" type="ORF">MSAN_02302700</name>
</gene>
<evidence type="ECO:0000256" key="1">
    <source>
        <dbReference type="ARBA" id="ARBA00022737"/>
    </source>
</evidence>
<dbReference type="InterPro" id="IPR027417">
    <property type="entry name" value="P-loop_NTPase"/>
</dbReference>
<proteinExistence type="predicted"/>
<sequence length="439" mass="49298">MTPSHPSPHSKASKAIDNAANALDTALGILKTLSDFTADVPYLNIVTGIVKSLIDIREAVKSNKERASVLFDKIGTITETIAAGLLGLDSTQRAVAVDALKGDLEKYNSVLVDATHILEEWTSHSIIERVFKHGDFNGIADNLERKIESFRDAFSVARLTALSQGQHMTNTMLAMLVDTDTRTKMEKWLKHVDVGVSYQDASNKKHPETGKWLLENSLEFKEWIYAPSSFLWLYGMSGSGKTVLSAMIIDKIRNIGVSYAFFYFDINHPEQQRVNNLLCSLVHQLSIQVFCPALSKLWETCQKGEFLPSNTDLLRILEDFCVHEEIYLLVDALDECSEQNMLLGVLASILKANLPNMHLVVTSRTEVTHFEIAKEAVLLSLEDSVHSDIELYVRDQLSKMGGYISKTKDTIRQELLEKGDGMFRLVALQLEALQKEWQY</sequence>
<dbReference type="SUPFAM" id="SSF52540">
    <property type="entry name" value="P-loop containing nucleoside triphosphate hydrolases"/>
    <property type="match status" value="1"/>
</dbReference>
<dbReference type="InterPro" id="IPR007111">
    <property type="entry name" value="NACHT_NTPase"/>
</dbReference>
<evidence type="ECO:0000313" key="3">
    <source>
        <dbReference type="EMBL" id="KAF7336480.1"/>
    </source>
</evidence>
<feature type="domain" description="NACHT" evidence="2">
    <location>
        <begin position="229"/>
        <end position="365"/>
    </location>
</feature>
<evidence type="ECO:0000259" key="2">
    <source>
        <dbReference type="PROSITE" id="PS50837"/>
    </source>
</evidence>
<name>A0A8H6X8D6_9AGAR</name>
<dbReference type="PANTHER" id="PTHR10039">
    <property type="entry name" value="AMELOGENIN"/>
    <property type="match status" value="1"/>
</dbReference>
<dbReference type="OrthoDB" id="194358at2759"/>
<dbReference type="AlphaFoldDB" id="A0A8H6X8D6"/>